<protein>
    <submittedName>
        <fullName evidence="1">Phage tail-like protein</fullName>
    </submittedName>
</protein>
<dbReference type="NCBIfam" id="TIGR01634">
    <property type="entry name" value="tail_P2_I"/>
    <property type="match status" value="1"/>
</dbReference>
<dbReference type="NCBIfam" id="TIGR02242">
    <property type="entry name" value="tail_TIGR02242"/>
    <property type="match status" value="1"/>
</dbReference>
<gene>
    <name evidence="1" type="ORF">QFZ26_002206</name>
</gene>
<accession>A0ABU0R994</accession>
<dbReference type="EMBL" id="JAUSYY010000001">
    <property type="protein sequence ID" value="MDQ0894651.1"/>
    <property type="molecule type" value="Genomic_DNA"/>
</dbReference>
<dbReference type="Pfam" id="PF09684">
    <property type="entry name" value="Tail_P2_I"/>
    <property type="match status" value="1"/>
</dbReference>
<organism evidence="1 2">
    <name type="scientific">Agromyces ramosus</name>
    <dbReference type="NCBI Taxonomy" id="33879"/>
    <lineage>
        <taxon>Bacteria</taxon>
        <taxon>Bacillati</taxon>
        <taxon>Actinomycetota</taxon>
        <taxon>Actinomycetes</taxon>
        <taxon>Micrococcales</taxon>
        <taxon>Microbacteriaceae</taxon>
        <taxon>Agromyces</taxon>
    </lineage>
</organism>
<dbReference type="InterPro" id="IPR006521">
    <property type="entry name" value="Tail_protein_I"/>
</dbReference>
<dbReference type="Proteomes" id="UP001239083">
    <property type="component" value="Unassembled WGS sequence"/>
</dbReference>
<name>A0ABU0R994_9MICO</name>
<dbReference type="InterPro" id="IPR011748">
    <property type="entry name" value="Unchr_phage_tail-like"/>
</dbReference>
<evidence type="ECO:0000313" key="2">
    <source>
        <dbReference type="Proteomes" id="UP001239083"/>
    </source>
</evidence>
<comment type="caution">
    <text evidence="1">The sequence shown here is derived from an EMBL/GenBank/DDBJ whole genome shotgun (WGS) entry which is preliminary data.</text>
</comment>
<reference evidence="1 2" key="1">
    <citation type="submission" date="2023-07" db="EMBL/GenBank/DDBJ databases">
        <title>Comparative genomics of wheat-associated soil bacteria to identify genetic determinants of phenazine resistance.</title>
        <authorList>
            <person name="Mouncey N."/>
        </authorList>
    </citation>
    <scope>NUCLEOTIDE SEQUENCE [LARGE SCALE GENOMIC DNA]</scope>
    <source>
        <strain evidence="1 2">V3I3</strain>
    </source>
</reference>
<sequence length="186" mass="19664">MRGMVPGLTSPVPLITRLPAILQEDEFLQRFLPAFDDAVAPVYAALDNLAAYVTPEYAPSDFVDWLAGWVDIAVDEEWPEAQRRRIIADAAALHRRAGTVGGIRDAVQLAAGPDAVIDVAESGGVSWSATPGGSLPGTADAAVRISITVPDGDEPSIRRRLERVAAGVVPAHLPVELQVAVRGRAS</sequence>
<proteinExistence type="predicted"/>
<evidence type="ECO:0000313" key="1">
    <source>
        <dbReference type="EMBL" id="MDQ0894651.1"/>
    </source>
</evidence>
<keyword evidence="2" id="KW-1185">Reference proteome</keyword>